<dbReference type="SUPFAM" id="SSF53474">
    <property type="entry name" value="alpha/beta-Hydrolases"/>
    <property type="match status" value="1"/>
</dbReference>
<dbReference type="Pfam" id="PF00561">
    <property type="entry name" value="Abhydrolase_1"/>
    <property type="match status" value="1"/>
</dbReference>
<dbReference type="InterPro" id="IPR029058">
    <property type="entry name" value="AB_hydrolase_fold"/>
</dbReference>
<organism evidence="2 3">
    <name type="scientific">Pholiota conissans</name>
    <dbReference type="NCBI Taxonomy" id="109636"/>
    <lineage>
        <taxon>Eukaryota</taxon>
        <taxon>Fungi</taxon>
        <taxon>Dikarya</taxon>
        <taxon>Basidiomycota</taxon>
        <taxon>Agaricomycotina</taxon>
        <taxon>Agaricomycetes</taxon>
        <taxon>Agaricomycetidae</taxon>
        <taxon>Agaricales</taxon>
        <taxon>Agaricineae</taxon>
        <taxon>Strophariaceae</taxon>
        <taxon>Pholiota</taxon>
    </lineage>
</organism>
<dbReference type="PANTHER" id="PTHR43433:SF5">
    <property type="entry name" value="AB HYDROLASE-1 DOMAIN-CONTAINING PROTEIN"/>
    <property type="match status" value="1"/>
</dbReference>
<dbReference type="InterPro" id="IPR000073">
    <property type="entry name" value="AB_hydrolase_1"/>
</dbReference>
<comment type="caution">
    <text evidence="2">The sequence shown here is derived from an EMBL/GenBank/DDBJ whole genome shotgun (WGS) entry which is preliminary data.</text>
</comment>
<evidence type="ECO:0000259" key="1">
    <source>
        <dbReference type="Pfam" id="PF00561"/>
    </source>
</evidence>
<dbReference type="InterPro" id="IPR050471">
    <property type="entry name" value="AB_hydrolase"/>
</dbReference>
<dbReference type="EMBL" id="MU155198">
    <property type="protein sequence ID" value="KAF9480209.1"/>
    <property type="molecule type" value="Genomic_DNA"/>
</dbReference>
<dbReference type="AlphaFoldDB" id="A0A9P5Z536"/>
<dbReference type="Proteomes" id="UP000807469">
    <property type="component" value="Unassembled WGS sequence"/>
</dbReference>
<keyword evidence="3" id="KW-1185">Reference proteome</keyword>
<evidence type="ECO:0000313" key="2">
    <source>
        <dbReference type="EMBL" id="KAF9480209.1"/>
    </source>
</evidence>
<feature type="domain" description="AB hydrolase-1" evidence="1">
    <location>
        <begin position="101"/>
        <end position="334"/>
    </location>
</feature>
<proteinExistence type="predicted"/>
<sequence length="378" mass="41179">MSSAPSSSSAPHISTFPTAFPDTTCLQRGLCPVTSLRAQGPEVLESHSLYYEQHGPPSVKGDLEAQKKLHRIVFIMGLNSSSFSWGPQVRWFGHGGEHGNCTALVFDNRGVGNSGYPRGPYSTTGMAEDVICLLDYLGWTKERELTIVGISLGGMIAQEVAYRIPKRISALILAVTTPGGPIWGNFPPHKGLVALTKLLFTPDPVKKVPTVLDMLFPPSWLAERAKKDPHAEFNGNTPENDQGKTNYDVQAEGFIRRVAITKPQLLLGHVSQMVAALTHNVSDARLAYIAANVPKVTIVTGDDDHLVHPSGSVRIKKAMDGAPNLRDASGHERVELVQWVNTGHGIHAQREEEFNSLVERSMREGRAILEGGFKGRDV</sequence>
<dbReference type="PANTHER" id="PTHR43433">
    <property type="entry name" value="HYDROLASE, ALPHA/BETA FOLD FAMILY PROTEIN"/>
    <property type="match status" value="1"/>
</dbReference>
<dbReference type="OrthoDB" id="19657at2759"/>
<protein>
    <submittedName>
        <fullName evidence="2">Alpha/beta-hydrolase</fullName>
    </submittedName>
</protein>
<evidence type="ECO:0000313" key="3">
    <source>
        <dbReference type="Proteomes" id="UP000807469"/>
    </source>
</evidence>
<reference evidence="2" key="1">
    <citation type="submission" date="2020-11" db="EMBL/GenBank/DDBJ databases">
        <authorList>
            <consortium name="DOE Joint Genome Institute"/>
            <person name="Ahrendt S."/>
            <person name="Riley R."/>
            <person name="Andreopoulos W."/>
            <person name="Labutti K."/>
            <person name="Pangilinan J."/>
            <person name="Ruiz-Duenas F.J."/>
            <person name="Barrasa J.M."/>
            <person name="Sanchez-Garcia M."/>
            <person name="Camarero S."/>
            <person name="Miyauchi S."/>
            <person name="Serrano A."/>
            <person name="Linde D."/>
            <person name="Babiker R."/>
            <person name="Drula E."/>
            <person name="Ayuso-Fernandez I."/>
            <person name="Pacheco R."/>
            <person name="Padilla G."/>
            <person name="Ferreira P."/>
            <person name="Barriuso J."/>
            <person name="Kellner H."/>
            <person name="Castanera R."/>
            <person name="Alfaro M."/>
            <person name="Ramirez L."/>
            <person name="Pisabarro A.G."/>
            <person name="Kuo A."/>
            <person name="Tritt A."/>
            <person name="Lipzen A."/>
            <person name="He G."/>
            <person name="Yan M."/>
            <person name="Ng V."/>
            <person name="Cullen D."/>
            <person name="Martin F."/>
            <person name="Rosso M.-N."/>
            <person name="Henrissat B."/>
            <person name="Hibbett D."/>
            <person name="Martinez A.T."/>
            <person name="Grigoriev I.V."/>
        </authorList>
    </citation>
    <scope>NUCLEOTIDE SEQUENCE</scope>
    <source>
        <strain evidence="2">CIRM-BRFM 674</strain>
    </source>
</reference>
<dbReference type="Gene3D" id="3.40.50.1820">
    <property type="entry name" value="alpha/beta hydrolase"/>
    <property type="match status" value="1"/>
</dbReference>
<accession>A0A9P5Z536</accession>
<gene>
    <name evidence="2" type="ORF">BDN70DRAFT_877830</name>
</gene>
<name>A0A9P5Z536_9AGAR</name>